<evidence type="ECO:0000313" key="2">
    <source>
        <dbReference type="EMBL" id="GHI28090.1"/>
    </source>
</evidence>
<accession>A0ABQ3PSU2</accession>
<sequence>MTDTGEQYEASASALGYLFQFAKALHICIEQWMSGDMDWSVAVEAADDIEIHQGPDTRLIQLKQRAEGVRMTDLAEDLWKTLRIWAEAAKADRIALAETKLFLLTTAEIPANSAAFCLQPRGSQYRDEERALHLLREARKASKATKGSLPKCFEAFDNLDRGDRPLQRSLMSRIEILSGTPNITEVRTALQGLAAFAVGHDAAKSFLVRLEGWFYNRVIEQMQTQGGSPVTGIEFDEMLSDLQRQFRYDNLPIDSDISDMASDPSQAADQQFVRQLGLIGVGADRIGLAVRDYVRAFAQRSRWSTENLLRAGELGKYERKLVEEWQSRFAEMAEELGPEATEDEKKKEARLIYRWVDREARFPIRSGCDETFVTKGSYHMLADELKVGWHPDFSARLIALLEPARAR</sequence>
<comment type="caution">
    <text evidence="2">The sequence shown here is derived from an EMBL/GenBank/DDBJ whole genome shotgun (WGS) entry which is preliminary data.</text>
</comment>
<gene>
    <name evidence="2" type="ORF">Shyd_94610</name>
</gene>
<proteinExistence type="predicted"/>
<dbReference type="InterPro" id="IPR046913">
    <property type="entry name" value="ABC-3C_CTD7"/>
</dbReference>
<protein>
    <recommendedName>
        <fullName evidence="1">ABC-three component systems C-terminal domain-containing protein</fullName>
    </recommendedName>
</protein>
<name>A0ABQ3PSU2_9ACTN</name>
<evidence type="ECO:0000259" key="1">
    <source>
        <dbReference type="Pfam" id="PF20283"/>
    </source>
</evidence>
<dbReference type="RefSeq" id="WP_190225527.1">
    <property type="nucleotide sequence ID" value="NZ_BNBS01000111.1"/>
</dbReference>
<dbReference type="Pfam" id="PF20283">
    <property type="entry name" value="CTD7"/>
    <property type="match status" value="1"/>
</dbReference>
<dbReference type="Proteomes" id="UP001052739">
    <property type="component" value="Unassembled WGS sequence"/>
</dbReference>
<keyword evidence="3" id="KW-1185">Reference proteome</keyword>
<dbReference type="EMBL" id="BNDW01000120">
    <property type="protein sequence ID" value="GHI28090.1"/>
    <property type="molecule type" value="Genomic_DNA"/>
</dbReference>
<reference evidence="2" key="1">
    <citation type="submission" date="2024-05" db="EMBL/GenBank/DDBJ databases">
        <title>Whole genome shotgun sequence of Streptomyces hydrogenans NBRC 13475.</title>
        <authorList>
            <person name="Komaki H."/>
            <person name="Tamura T."/>
        </authorList>
    </citation>
    <scope>NUCLEOTIDE SEQUENCE</scope>
    <source>
        <strain evidence="2">NBRC 13475</strain>
    </source>
</reference>
<organism evidence="2 3">
    <name type="scientific">Streptomyces hydrogenans</name>
    <dbReference type="NCBI Taxonomy" id="1873719"/>
    <lineage>
        <taxon>Bacteria</taxon>
        <taxon>Bacillati</taxon>
        <taxon>Actinomycetota</taxon>
        <taxon>Actinomycetes</taxon>
        <taxon>Kitasatosporales</taxon>
        <taxon>Streptomycetaceae</taxon>
        <taxon>Streptomyces</taxon>
    </lineage>
</organism>
<evidence type="ECO:0000313" key="3">
    <source>
        <dbReference type="Proteomes" id="UP001052739"/>
    </source>
</evidence>
<feature type="domain" description="ABC-three component systems C-terminal" evidence="1">
    <location>
        <begin position="272"/>
        <end position="396"/>
    </location>
</feature>